<name>A0A0C3NZY8_PISTI</name>
<reference evidence="1 2" key="1">
    <citation type="submission" date="2014-04" db="EMBL/GenBank/DDBJ databases">
        <authorList>
            <consortium name="DOE Joint Genome Institute"/>
            <person name="Kuo A."/>
            <person name="Kohler A."/>
            <person name="Costa M.D."/>
            <person name="Nagy L.G."/>
            <person name="Floudas D."/>
            <person name="Copeland A."/>
            <person name="Barry K.W."/>
            <person name="Cichocki N."/>
            <person name="Veneault-Fourrey C."/>
            <person name="LaButti K."/>
            <person name="Lindquist E.A."/>
            <person name="Lipzen A."/>
            <person name="Lundell T."/>
            <person name="Morin E."/>
            <person name="Murat C."/>
            <person name="Sun H."/>
            <person name="Tunlid A."/>
            <person name="Henrissat B."/>
            <person name="Grigoriev I.V."/>
            <person name="Hibbett D.S."/>
            <person name="Martin F."/>
            <person name="Nordberg H.P."/>
            <person name="Cantor M.N."/>
            <person name="Hua S.X."/>
        </authorList>
    </citation>
    <scope>NUCLEOTIDE SEQUENCE [LARGE SCALE GENOMIC DNA]</scope>
    <source>
        <strain evidence="1 2">Marx 270</strain>
    </source>
</reference>
<protein>
    <submittedName>
        <fullName evidence="1">Uncharacterized protein</fullName>
    </submittedName>
</protein>
<gene>
    <name evidence="1" type="ORF">M404DRAFT_999076</name>
</gene>
<proteinExistence type="predicted"/>
<dbReference type="Proteomes" id="UP000054217">
    <property type="component" value="Unassembled WGS sequence"/>
</dbReference>
<reference evidence="2" key="2">
    <citation type="submission" date="2015-01" db="EMBL/GenBank/DDBJ databases">
        <title>Evolutionary Origins and Diversification of the Mycorrhizal Mutualists.</title>
        <authorList>
            <consortium name="DOE Joint Genome Institute"/>
            <consortium name="Mycorrhizal Genomics Consortium"/>
            <person name="Kohler A."/>
            <person name="Kuo A."/>
            <person name="Nagy L.G."/>
            <person name="Floudas D."/>
            <person name="Copeland A."/>
            <person name="Barry K.W."/>
            <person name="Cichocki N."/>
            <person name="Veneault-Fourrey C."/>
            <person name="LaButti K."/>
            <person name="Lindquist E.A."/>
            <person name="Lipzen A."/>
            <person name="Lundell T."/>
            <person name="Morin E."/>
            <person name="Murat C."/>
            <person name="Riley R."/>
            <person name="Ohm R."/>
            <person name="Sun H."/>
            <person name="Tunlid A."/>
            <person name="Henrissat B."/>
            <person name="Grigoriev I.V."/>
            <person name="Hibbett D.S."/>
            <person name="Martin F."/>
        </authorList>
    </citation>
    <scope>NUCLEOTIDE SEQUENCE [LARGE SCALE GENOMIC DNA]</scope>
    <source>
        <strain evidence="2">Marx 270</strain>
    </source>
</reference>
<accession>A0A0C3NZY8</accession>
<evidence type="ECO:0000313" key="1">
    <source>
        <dbReference type="EMBL" id="KIO06415.1"/>
    </source>
</evidence>
<keyword evidence="2" id="KW-1185">Reference proteome</keyword>
<dbReference type="InParanoid" id="A0A0C3NZY8"/>
<sequence length="84" mass="9538">MGIRSEYSPECAFFPDHLAGSYHSWLGSVFCTRENHETATLFVVEHLTRTTKKLYIISIMQAFRPATTPTLSLTSARTRIVFTP</sequence>
<evidence type="ECO:0000313" key="2">
    <source>
        <dbReference type="Proteomes" id="UP000054217"/>
    </source>
</evidence>
<dbReference type="AlphaFoldDB" id="A0A0C3NZY8"/>
<dbReference type="HOGENOM" id="CLU_2528347_0_0_1"/>
<dbReference type="EMBL" id="KN831963">
    <property type="protein sequence ID" value="KIO06415.1"/>
    <property type="molecule type" value="Genomic_DNA"/>
</dbReference>
<organism evidence="1 2">
    <name type="scientific">Pisolithus tinctorius Marx 270</name>
    <dbReference type="NCBI Taxonomy" id="870435"/>
    <lineage>
        <taxon>Eukaryota</taxon>
        <taxon>Fungi</taxon>
        <taxon>Dikarya</taxon>
        <taxon>Basidiomycota</taxon>
        <taxon>Agaricomycotina</taxon>
        <taxon>Agaricomycetes</taxon>
        <taxon>Agaricomycetidae</taxon>
        <taxon>Boletales</taxon>
        <taxon>Sclerodermatineae</taxon>
        <taxon>Pisolithaceae</taxon>
        <taxon>Pisolithus</taxon>
    </lineage>
</organism>